<dbReference type="EMBL" id="BAABME010001272">
    <property type="protein sequence ID" value="GAA0148640.1"/>
    <property type="molecule type" value="Genomic_DNA"/>
</dbReference>
<dbReference type="AlphaFoldDB" id="A0AAV3PEC3"/>
<proteinExistence type="predicted"/>
<gene>
    <name evidence="1" type="ORF">LIER_08027</name>
</gene>
<protein>
    <submittedName>
        <fullName evidence="1">Uncharacterized protein</fullName>
    </submittedName>
</protein>
<organism evidence="1 2">
    <name type="scientific">Lithospermum erythrorhizon</name>
    <name type="common">Purple gromwell</name>
    <name type="synonym">Lithospermum officinale var. erythrorhizon</name>
    <dbReference type="NCBI Taxonomy" id="34254"/>
    <lineage>
        <taxon>Eukaryota</taxon>
        <taxon>Viridiplantae</taxon>
        <taxon>Streptophyta</taxon>
        <taxon>Embryophyta</taxon>
        <taxon>Tracheophyta</taxon>
        <taxon>Spermatophyta</taxon>
        <taxon>Magnoliopsida</taxon>
        <taxon>eudicotyledons</taxon>
        <taxon>Gunneridae</taxon>
        <taxon>Pentapetalae</taxon>
        <taxon>asterids</taxon>
        <taxon>lamiids</taxon>
        <taxon>Boraginales</taxon>
        <taxon>Boraginaceae</taxon>
        <taxon>Boraginoideae</taxon>
        <taxon>Lithospermeae</taxon>
        <taxon>Lithospermum</taxon>
    </lineage>
</organism>
<evidence type="ECO:0000313" key="1">
    <source>
        <dbReference type="EMBL" id="GAA0148640.1"/>
    </source>
</evidence>
<name>A0AAV3PEC3_LITER</name>
<reference evidence="1 2" key="1">
    <citation type="submission" date="2024-01" db="EMBL/GenBank/DDBJ databases">
        <title>The complete chloroplast genome sequence of Lithospermum erythrorhizon: insights into the phylogenetic relationship among Boraginaceae species and the maternal lineages of purple gromwells.</title>
        <authorList>
            <person name="Okada T."/>
            <person name="Watanabe K."/>
        </authorList>
    </citation>
    <scope>NUCLEOTIDE SEQUENCE [LARGE SCALE GENOMIC DNA]</scope>
</reference>
<sequence>MKRLNKKSYTGENFTSGFGHIQVERPNYVKKQFKSYYTTLRNEETDEDEGRDHNETNFVAFTAQIQTGIIVNPPINNRDTDTVSDDEGEWTEEELVTNYQMLFDKWSKLTQAYISKEAEKSKLQRKNLEL</sequence>
<comment type="caution">
    <text evidence="1">The sequence shown here is derived from an EMBL/GenBank/DDBJ whole genome shotgun (WGS) entry which is preliminary data.</text>
</comment>
<evidence type="ECO:0000313" key="2">
    <source>
        <dbReference type="Proteomes" id="UP001454036"/>
    </source>
</evidence>
<keyword evidence="2" id="KW-1185">Reference proteome</keyword>
<dbReference type="Proteomes" id="UP001454036">
    <property type="component" value="Unassembled WGS sequence"/>
</dbReference>
<accession>A0AAV3PEC3</accession>